<evidence type="ECO:0000256" key="1">
    <source>
        <dbReference type="SAM" id="MobiDB-lite"/>
    </source>
</evidence>
<organism evidence="2 3">
    <name type="scientific">Hermanssonia centrifuga</name>
    <dbReference type="NCBI Taxonomy" id="98765"/>
    <lineage>
        <taxon>Eukaryota</taxon>
        <taxon>Fungi</taxon>
        <taxon>Dikarya</taxon>
        <taxon>Basidiomycota</taxon>
        <taxon>Agaricomycotina</taxon>
        <taxon>Agaricomycetes</taxon>
        <taxon>Polyporales</taxon>
        <taxon>Meruliaceae</taxon>
        <taxon>Hermanssonia</taxon>
    </lineage>
</organism>
<dbReference type="OrthoDB" id="354769at2759"/>
<accession>A0A2R6S3E9</accession>
<sequence>MADIDEYDAYNLDFDIDSLPYIIDLPPSPEKTAPQPASTSTEATVIPDTTDAALLQTPKSSCSDEFTAYDFSEFTAEDLDSLDATTVYTLLTTEPNTKHPFTYSNVNQISSDASRSNTPSGYFGGPAIEIQIEPSTNDSGVFKAEDVEQEPIASTSAHHMPKSHKENGIQPSVNFGAEPSPFERFRRYNRVLAVTDLTGPSW</sequence>
<feature type="region of interest" description="Disordered" evidence="1">
    <location>
        <begin position="149"/>
        <end position="180"/>
    </location>
</feature>
<protein>
    <submittedName>
        <fullName evidence="2">Uncharacterized protein</fullName>
    </submittedName>
</protein>
<dbReference type="Proteomes" id="UP000186601">
    <property type="component" value="Unassembled WGS sequence"/>
</dbReference>
<proteinExistence type="predicted"/>
<evidence type="ECO:0000313" key="3">
    <source>
        <dbReference type="Proteomes" id="UP000186601"/>
    </source>
</evidence>
<comment type="caution">
    <text evidence="2">The sequence shown here is derived from an EMBL/GenBank/DDBJ whole genome shotgun (WGS) entry which is preliminary data.</text>
</comment>
<keyword evidence="3" id="KW-1185">Reference proteome</keyword>
<gene>
    <name evidence="2" type="ORF">PHLCEN_2v1345</name>
</gene>
<dbReference type="EMBL" id="MLYV02000107">
    <property type="protein sequence ID" value="PSS36801.1"/>
    <property type="molecule type" value="Genomic_DNA"/>
</dbReference>
<evidence type="ECO:0000313" key="2">
    <source>
        <dbReference type="EMBL" id="PSS36801.1"/>
    </source>
</evidence>
<name>A0A2R6S3E9_9APHY</name>
<dbReference type="AlphaFoldDB" id="A0A2R6S3E9"/>
<reference evidence="2 3" key="1">
    <citation type="submission" date="2018-02" db="EMBL/GenBank/DDBJ databases">
        <title>Genome sequence of the basidiomycete white-rot fungus Phlebia centrifuga.</title>
        <authorList>
            <person name="Granchi Z."/>
            <person name="Peng M."/>
            <person name="de Vries R.P."/>
            <person name="Hilden K."/>
            <person name="Makela M.R."/>
            <person name="Grigoriev I."/>
            <person name="Riley R."/>
        </authorList>
    </citation>
    <scope>NUCLEOTIDE SEQUENCE [LARGE SCALE GENOMIC DNA]</scope>
    <source>
        <strain evidence="2 3">FBCC195</strain>
    </source>
</reference>